<comment type="caution">
    <text evidence="3">The sequence shown here is derived from an EMBL/GenBank/DDBJ whole genome shotgun (WGS) entry which is preliminary data.</text>
</comment>
<feature type="domain" description="Bacterial spore germination immunoglobulin-like" evidence="2">
    <location>
        <begin position="143"/>
        <end position="231"/>
    </location>
</feature>
<dbReference type="Proteomes" id="UP000177579">
    <property type="component" value="Unassembled WGS sequence"/>
</dbReference>
<dbReference type="EMBL" id="MFGO01000027">
    <property type="protein sequence ID" value="OGF40500.1"/>
    <property type="molecule type" value="Genomic_DNA"/>
</dbReference>
<name>A0A1F5TNN9_9BACT</name>
<evidence type="ECO:0000256" key="1">
    <source>
        <dbReference type="SAM" id="Phobius"/>
    </source>
</evidence>
<evidence type="ECO:0000259" key="2">
    <source>
        <dbReference type="Pfam" id="PF10648"/>
    </source>
</evidence>
<proteinExistence type="predicted"/>
<dbReference type="AlphaFoldDB" id="A0A1F5TNN9"/>
<keyword evidence="1" id="KW-0812">Transmembrane</keyword>
<keyword evidence="1" id="KW-1133">Transmembrane helix</keyword>
<sequence length="246" mass="27797">MRKKFSLKNNLIFVGIIIFSAGVVIGIFLFKCFIDSGEKEVMNSIYKRVEQVNLKNCESYFDGCNNCFVSGGEIGGCTRKYCPPEMMQKPKCLKYTENKEVNNFADCAEAGNPVMESYPRQCRYGEKIFTENIGNINEKINLIRLDSPVPNEEISSPLVITGEARGTWFFEASFPVVLTGQNGLIIAEGFATAESEWMTEDFVRFRAELEFVKPENENNGSLILKKDNPSGMPELDDALEIPIWFK</sequence>
<dbReference type="InterPro" id="IPR018911">
    <property type="entry name" value="Gmad2_Ig-like_dom"/>
</dbReference>
<accession>A0A1F5TNN9</accession>
<reference evidence="3 4" key="1">
    <citation type="journal article" date="2016" name="Nat. Commun.">
        <title>Thousands of microbial genomes shed light on interconnected biogeochemical processes in an aquifer system.</title>
        <authorList>
            <person name="Anantharaman K."/>
            <person name="Brown C.T."/>
            <person name="Hug L.A."/>
            <person name="Sharon I."/>
            <person name="Castelle C.J."/>
            <person name="Probst A.J."/>
            <person name="Thomas B.C."/>
            <person name="Singh A."/>
            <person name="Wilkins M.J."/>
            <person name="Karaoz U."/>
            <person name="Brodie E.L."/>
            <person name="Williams K.H."/>
            <person name="Hubbard S.S."/>
            <person name="Banfield J.F."/>
        </authorList>
    </citation>
    <scope>NUCLEOTIDE SEQUENCE [LARGE SCALE GENOMIC DNA]</scope>
</reference>
<keyword evidence="1" id="KW-0472">Membrane</keyword>
<organism evidence="3 4">
    <name type="scientific">Candidatus Falkowbacteria bacterium RIFOXYD2_FULL_34_120</name>
    <dbReference type="NCBI Taxonomy" id="1798007"/>
    <lineage>
        <taxon>Bacteria</taxon>
        <taxon>Candidatus Falkowiibacteriota</taxon>
    </lineage>
</organism>
<gene>
    <name evidence="3" type="ORF">A2531_02930</name>
</gene>
<feature type="transmembrane region" description="Helical" evidence="1">
    <location>
        <begin position="12"/>
        <end position="30"/>
    </location>
</feature>
<protein>
    <recommendedName>
        <fullName evidence="2">Bacterial spore germination immunoglobulin-like domain-containing protein</fullName>
    </recommendedName>
</protein>
<evidence type="ECO:0000313" key="3">
    <source>
        <dbReference type="EMBL" id="OGF40500.1"/>
    </source>
</evidence>
<evidence type="ECO:0000313" key="4">
    <source>
        <dbReference type="Proteomes" id="UP000177579"/>
    </source>
</evidence>
<dbReference type="Pfam" id="PF10648">
    <property type="entry name" value="Gmad2"/>
    <property type="match status" value="1"/>
</dbReference>